<feature type="transmembrane region" description="Helical" evidence="2">
    <location>
        <begin position="43"/>
        <end position="63"/>
    </location>
</feature>
<dbReference type="SUPFAM" id="SSF53822">
    <property type="entry name" value="Periplasmic binding protein-like I"/>
    <property type="match status" value="1"/>
</dbReference>
<evidence type="ECO:0000313" key="3">
    <source>
        <dbReference type="EMBL" id="MBG6089285.1"/>
    </source>
</evidence>
<keyword evidence="2" id="KW-1133">Transmembrane helix</keyword>
<keyword evidence="2" id="KW-0472">Membrane</keyword>
<feature type="compositionally biased region" description="Basic and acidic residues" evidence="1">
    <location>
        <begin position="1"/>
        <end position="11"/>
    </location>
</feature>
<keyword evidence="4" id="KW-1185">Reference proteome</keyword>
<reference evidence="3" key="1">
    <citation type="submission" date="2020-11" db="EMBL/GenBank/DDBJ databases">
        <title>Sequencing the genomes of 1000 actinobacteria strains.</title>
        <authorList>
            <person name="Klenk H.-P."/>
        </authorList>
    </citation>
    <scope>NUCLEOTIDE SEQUENCE</scope>
    <source>
        <strain evidence="3">DSM 43175</strain>
    </source>
</reference>
<evidence type="ECO:0000313" key="4">
    <source>
        <dbReference type="Proteomes" id="UP000614047"/>
    </source>
</evidence>
<dbReference type="Gene3D" id="3.40.50.2300">
    <property type="match status" value="2"/>
</dbReference>
<dbReference type="RefSeq" id="WP_197011912.1">
    <property type="nucleotide sequence ID" value="NZ_BAABES010000004.1"/>
</dbReference>
<comment type="caution">
    <text evidence="3">The sequence shown here is derived from an EMBL/GenBank/DDBJ whole genome shotgun (WGS) entry which is preliminary data.</text>
</comment>
<dbReference type="EMBL" id="JADOUA010000001">
    <property type="protein sequence ID" value="MBG6089285.1"/>
    <property type="molecule type" value="Genomic_DNA"/>
</dbReference>
<dbReference type="AlphaFoldDB" id="A0A931GJJ5"/>
<protein>
    <submittedName>
        <fullName evidence="3">ABC-type branched-subunit amino acid transport system substrate-binding protein</fullName>
    </submittedName>
</protein>
<sequence>MSDQHDRDRGRRQGPAGRSAFSGPRRRSVFDTGRPWPRRHPKATALLAVLALVIVAAVGWGAVELSGPDECADGVRRVTVEFYGEKREECVGVTATYAFDSRYERLMRRIEAENEFAAKGTHVTVAYLGPLTHPDPRVLHRLEGAVAGQHRANREDLVGDRPRIRLVLANTGSDAGQWRQVSETLAGMVGGKDRLVGVAGVGLSQRQTLLAAQRLSRAGLPMVGDIVTADMLNKSKADGLARVNPRVDEEIAVLARHVRERTRFRKATLVSHSDPDDYYTAALAGSFKTHLRDLWKAGGSAEYPFGKNPGNEFSVIAGNLCSADRPDMVFYAGRALDLPKFIGYLSTSTCGRDPITIVTGSDAVLLTVDGAENKKALDALASTQRPLTLLYTPLAEPSLLKDERHNPDADRFRAFQAAYESMGFDPEHLRTGWGVMAHDAMLTVTRAIRLAAGAGGAVPRPGNARSTLYLINTPSSAVPGASGTIRLDPTTGDRVGLRLPVLRLRPDRGIDFLGMYPSPARTG</sequence>
<accession>A0A931GJJ5</accession>
<evidence type="ECO:0000256" key="2">
    <source>
        <dbReference type="SAM" id="Phobius"/>
    </source>
</evidence>
<organism evidence="3 4">
    <name type="scientific">Actinomadura viridis</name>
    <dbReference type="NCBI Taxonomy" id="58110"/>
    <lineage>
        <taxon>Bacteria</taxon>
        <taxon>Bacillati</taxon>
        <taxon>Actinomycetota</taxon>
        <taxon>Actinomycetes</taxon>
        <taxon>Streptosporangiales</taxon>
        <taxon>Thermomonosporaceae</taxon>
        <taxon>Actinomadura</taxon>
    </lineage>
</organism>
<proteinExistence type="predicted"/>
<gene>
    <name evidence="3" type="ORF">IW256_003398</name>
</gene>
<feature type="region of interest" description="Disordered" evidence="1">
    <location>
        <begin position="1"/>
        <end position="36"/>
    </location>
</feature>
<keyword evidence="2" id="KW-0812">Transmembrane</keyword>
<evidence type="ECO:0000256" key="1">
    <source>
        <dbReference type="SAM" id="MobiDB-lite"/>
    </source>
</evidence>
<dbReference type="InterPro" id="IPR028082">
    <property type="entry name" value="Peripla_BP_I"/>
</dbReference>
<name>A0A931GJJ5_9ACTN</name>
<dbReference type="Proteomes" id="UP000614047">
    <property type="component" value="Unassembled WGS sequence"/>
</dbReference>